<dbReference type="RefSeq" id="XP_040758997.1">
    <property type="nucleotide sequence ID" value="XM_040905107.1"/>
</dbReference>
<proteinExistence type="predicted"/>
<dbReference type="EMBL" id="KV427667">
    <property type="protein sequence ID" value="KZT01257.1"/>
    <property type="molecule type" value="Genomic_DNA"/>
</dbReference>
<feature type="coiled-coil region" evidence="1">
    <location>
        <begin position="554"/>
        <end position="588"/>
    </location>
</feature>
<keyword evidence="4" id="KW-1185">Reference proteome</keyword>
<dbReference type="Pfam" id="PF12770">
    <property type="entry name" value="CHAT"/>
    <property type="match status" value="1"/>
</dbReference>
<evidence type="ECO:0000256" key="1">
    <source>
        <dbReference type="SAM" id="Coils"/>
    </source>
</evidence>
<dbReference type="GeneID" id="63822137"/>
<dbReference type="InterPro" id="IPR024983">
    <property type="entry name" value="CHAT_dom"/>
</dbReference>
<dbReference type="SUPFAM" id="SSF48452">
    <property type="entry name" value="TPR-like"/>
    <property type="match status" value="2"/>
</dbReference>
<evidence type="ECO:0000313" key="4">
    <source>
        <dbReference type="Proteomes" id="UP000076871"/>
    </source>
</evidence>
<evidence type="ECO:0000313" key="3">
    <source>
        <dbReference type="EMBL" id="KZT01257.1"/>
    </source>
</evidence>
<reference evidence="3 4" key="1">
    <citation type="journal article" date="2016" name="Mol. Biol. Evol.">
        <title>Comparative Genomics of Early-Diverging Mushroom-Forming Fungi Provides Insights into the Origins of Lignocellulose Decay Capabilities.</title>
        <authorList>
            <person name="Nagy L.G."/>
            <person name="Riley R."/>
            <person name="Tritt A."/>
            <person name="Adam C."/>
            <person name="Daum C."/>
            <person name="Floudas D."/>
            <person name="Sun H."/>
            <person name="Yadav J.S."/>
            <person name="Pangilinan J."/>
            <person name="Larsson K.H."/>
            <person name="Matsuura K."/>
            <person name="Barry K."/>
            <person name="Labutti K."/>
            <person name="Kuo R."/>
            <person name="Ohm R.A."/>
            <person name="Bhattacharya S.S."/>
            <person name="Shirouzu T."/>
            <person name="Yoshinaga Y."/>
            <person name="Martin F.M."/>
            <person name="Grigoriev I.V."/>
            <person name="Hibbett D.S."/>
        </authorList>
    </citation>
    <scope>NUCLEOTIDE SEQUENCE [LARGE SCALE GENOMIC DNA]</scope>
    <source>
        <strain evidence="3 4">93-53</strain>
    </source>
</reference>
<sequence>MQTLAHLSQELLNCYHKSHLLNELNKMIIISRIALQLVPDNHEHKWAYWGMLADALNRQFQHTRDLTYLDQAIAAAVQLTSNNPEVLNNLGIFFSRRFRHFNNLADVDLAIAVWQKAMQLTPDDNAKKPHMLNNLGNSFSSRSEYLGNLTDVEQAIAVQQRAVQLTSDDHADKPGMLTNLGASFCMRFEHLGDFADVEQAIAMQQKALTPDDHAAKPGMLNNLGASFFWCFKHIGNLADINQVITVVQQAVQLTPDGHANKPGWLSNLGAFFSSRFDHVGDLADVNQAITMLQKAVKLTPDNHSDKPDVHTYLGNSFNSRFDHFRNLADIEEAIAVQQKAVQMTPDNHADKRSKLTNLGNAFFSRFKHLDNLADLHQAIDVQQKAVQLTPDDHADKPSKLNSLGNSFFSHFQHLLNLADVDQAMIQYSLAAKSSTGPFSVRFHAGQKWIQCAHALQHSSLFEAYNVTLTLLPNLAWLGLPFSDRYGALTQAASLARDAAATAIQFGHYNTAVEWLEQGRSIVWEQQLQLRTPFDDLQTKHPTLASKISQISKQLEQASYRLDKQEAIQETLEKEAQQHRALAQKWELLLAEVRSMLGFEQFLMPKKLAQLLKCAHSGPVIILNCSQLHCDALLIVSGSKDVIHLSLDGLTYQIAQNLELSLNSLLRNKGRIISNDRAAKMEFSGDGAYSSFESILSELWSKIVKPVLDRLDYQKQTSTCSNLSQIFWCPTGPLAFLPIHAAGIYGKAESNVKLSEFAISSYTPTLSALILPSEDNIPQNIHLLAVAQPSSDGQFFQLPGTQEEISKIKDRLNRLNSMQVLLVESDGRKDDVLDKLQKCSWVHFACHGIQDSQNPVNSGLQLANNQRLKLSDIVRVTHPQGGLAFLSACQTATGDKKLADEAVHLAARMLFIGYSGVIATMWSILDDVAPQVAEDVYSQLFTNDSPPDHRQAARALHYAVERLQQDPNMLFYKWLPFIHLGL</sequence>
<dbReference type="PANTHER" id="PTHR19959:SF119">
    <property type="entry name" value="FUNGAL LIPASE-LIKE DOMAIN-CONTAINING PROTEIN"/>
    <property type="match status" value="1"/>
</dbReference>
<evidence type="ECO:0000259" key="2">
    <source>
        <dbReference type="Pfam" id="PF12770"/>
    </source>
</evidence>
<name>A0A165BL69_9APHY</name>
<dbReference type="STRING" id="1314785.A0A165BL69"/>
<keyword evidence="1" id="KW-0175">Coiled coil</keyword>
<accession>A0A165BL69</accession>
<dbReference type="OrthoDB" id="3169018at2759"/>
<gene>
    <name evidence="3" type="ORF">LAESUDRAFT_664287</name>
</gene>
<protein>
    <submittedName>
        <fullName evidence="3">TPR-like protein</fullName>
    </submittedName>
</protein>
<dbReference type="InterPro" id="IPR011990">
    <property type="entry name" value="TPR-like_helical_dom_sf"/>
</dbReference>
<dbReference type="Gene3D" id="1.25.40.10">
    <property type="entry name" value="Tetratricopeptide repeat domain"/>
    <property type="match status" value="2"/>
</dbReference>
<dbReference type="InParanoid" id="A0A165BL69"/>
<dbReference type="AlphaFoldDB" id="A0A165BL69"/>
<feature type="domain" description="CHAT" evidence="2">
    <location>
        <begin position="694"/>
        <end position="980"/>
    </location>
</feature>
<dbReference type="Proteomes" id="UP000076871">
    <property type="component" value="Unassembled WGS sequence"/>
</dbReference>
<organism evidence="3 4">
    <name type="scientific">Laetiporus sulphureus 93-53</name>
    <dbReference type="NCBI Taxonomy" id="1314785"/>
    <lineage>
        <taxon>Eukaryota</taxon>
        <taxon>Fungi</taxon>
        <taxon>Dikarya</taxon>
        <taxon>Basidiomycota</taxon>
        <taxon>Agaricomycotina</taxon>
        <taxon>Agaricomycetes</taxon>
        <taxon>Polyporales</taxon>
        <taxon>Laetiporus</taxon>
    </lineage>
</organism>
<dbReference type="PANTHER" id="PTHR19959">
    <property type="entry name" value="KINESIN LIGHT CHAIN"/>
    <property type="match status" value="1"/>
</dbReference>